<dbReference type="InterPro" id="IPR005801">
    <property type="entry name" value="ADC_synthase"/>
</dbReference>
<dbReference type="GO" id="GO:0008909">
    <property type="term" value="F:isochorismate synthase activity"/>
    <property type="evidence" value="ECO:0007669"/>
    <property type="project" value="UniProtKB-EC"/>
</dbReference>
<keyword evidence="4" id="KW-0413">Isomerase</keyword>
<dbReference type="NCBIfam" id="TIGR00543">
    <property type="entry name" value="isochor_syn"/>
    <property type="match status" value="1"/>
</dbReference>
<evidence type="ECO:0000259" key="6">
    <source>
        <dbReference type="Pfam" id="PF00425"/>
    </source>
</evidence>
<dbReference type="OrthoDB" id="9803598at2"/>
<dbReference type="eggNOG" id="COG1169">
    <property type="taxonomic scope" value="Bacteria"/>
</dbReference>
<reference evidence="7" key="1">
    <citation type="submission" date="2006-06" db="EMBL/GenBank/DDBJ databases">
        <title>Complete sequence of Trichodesmium erythraeum IMS101.</title>
        <authorList>
            <consortium name="US DOE Joint Genome Institute"/>
            <person name="Copeland A."/>
            <person name="Lucas S."/>
            <person name="Lapidus A."/>
            <person name="Barry K."/>
            <person name="Detter J.C."/>
            <person name="Glavina del Rio T."/>
            <person name="Hammon N."/>
            <person name="Israni S."/>
            <person name="Dalin E."/>
            <person name="Tice H."/>
            <person name="Pitluck S."/>
            <person name="Kiss H."/>
            <person name="Munk A.C."/>
            <person name="Brettin T."/>
            <person name="Bruce D."/>
            <person name="Han C."/>
            <person name="Tapia R."/>
            <person name="Gilna P."/>
            <person name="Schmutz J."/>
            <person name="Larimer F."/>
            <person name="Land M."/>
            <person name="Hauser L."/>
            <person name="Kyrpides N."/>
            <person name="Kim E."/>
            <person name="Richardson P."/>
        </authorList>
    </citation>
    <scope>NUCLEOTIDE SEQUENCE [LARGE SCALE GENOMIC DNA]</scope>
    <source>
        <strain evidence="7">IMS101</strain>
    </source>
</reference>
<accession>Q10XE1</accession>
<dbReference type="Gene3D" id="3.60.120.10">
    <property type="entry name" value="Anthranilate synthase"/>
    <property type="match status" value="1"/>
</dbReference>
<dbReference type="RefSeq" id="WP_011613413.1">
    <property type="nucleotide sequence ID" value="NC_008312.1"/>
</dbReference>
<dbReference type="PANTHER" id="PTHR42839:SF2">
    <property type="entry name" value="ISOCHORISMATE SYNTHASE ENTC"/>
    <property type="match status" value="1"/>
</dbReference>
<dbReference type="Pfam" id="PF00425">
    <property type="entry name" value="Chorismate_bind"/>
    <property type="match status" value="1"/>
</dbReference>
<dbReference type="AlphaFoldDB" id="Q10XE1"/>
<dbReference type="PANTHER" id="PTHR42839">
    <property type="entry name" value="ISOCHORISMATE SYNTHASE ENTC"/>
    <property type="match status" value="1"/>
</dbReference>
<name>Q10XE1_TRIEI</name>
<comment type="similarity">
    <text evidence="2">Belongs to the isochorismate synthase family.</text>
</comment>
<evidence type="ECO:0000313" key="7">
    <source>
        <dbReference type="EMBL" id="ABG53083.1"/>
    </source>
</evidence>
<dbReference type="KEGG" id="ter:Tery_4072"/>
<dbReference type="SUPFAM" id="SSF56322">
    <property type="entry name" value="ADC synthase"/>
    <property type="match status" value="1"/>
</dbReference>
<evidence type="ECO:0000256" key="2">
    <source>
        <dbReference type="ARBA" id="ARBA00005297"/>
    </source>
</evidence>
<dbReference type="HOGENOM" id="CLU_006493_8_4_3"/>
<dbReference type="EMBL" id="CP000393">
    <property type="protein sequence ID" value="ABG53083.1"/>
    <property type="molecule type" value="Genomic_DNA"/>
</dbReference>
<comment type="catalytic activity">
    <reaction evidence="1">
        <text>chorismate = isochorismate</text>
        <dbReference type="Rhea" id="RHEA:18985"/>
        <dbReference type="ChEBI" id="CHEBI:29748"/>
        <dbReference type="ChEBI" id="CHEBI:29780"/>
        <dbReference type="EC" id="5.4.4.2"/>
    </reaction>
</comment>
<dbReference type="STRING" id="203124.Tery_4072"/>
<feature type="domain" description="Chorismate-utilising enzyme C-terminal" evidence="6">
    <location>
        <begin position="236"/>
        <end position="489"/>
    </location>
</feature>
<dbReference type="InterPro" id="IPR015890">
    <property type="entry name" value="Chorismate_C"/>
</dbReference>
<dbReference type="EC" id="5.4.4.2" evidence="3"/>
<protein>
    <recommendedName>
        <fullName evidence="3">isochorismate synthase</fullName>
        <ecNumber evidence="3">5.4.4.2</ecNumber>
    </recommendedName>
    <alternativeName>
        <fullName evidence="5">Isochorismate mutase</fullName>
    </alternativeName>
</protein>
<evidence type="ECO:0000256" key="3">
    <source>
        <dbReference type="ARBA" id="ARBA00012824"/>
    </source>
</evidence>
<gene>
    <name evidence="7" type="ordered locus">Tery_4072</name>
</gene>
<evidence type="ECO:0000256" key="5">
    <source>
        <dbReference type="ARBA" id="ARBA00041564"/>
    </source>
</evidence>
<sequence>MPVTPTSVNLFQTYQDLYQFLFNCQQTLTDNMQTKIISISREILSVDPLAVLQKICQPHQLHFYLEKQAIGEKNIHKNRLAIAAVDTATHFTVKSGSRFAQAESFIQSCLNNTISLGATHLPYSGPHFFCSFTFFEKDTHAYLQNLYQNGNYQQKLSLNLHFPLATIFLPCWQITQTNKHNILVINTVINNSINIKNLSHKIWHKFQEITQIKHNHLSTLTKPNQKLIKINVNHLQKFKKSVASALELINSNYLRKIVLAHAIDIYSQNNFNLIKSLNNLRFIYPDCYVFSISNGKGQNFIGASPERLISINNNQLVTDALAGSAPRGKTPSQDAKLANSLLCSEKDLREHQFVIDFIIKRLQYLGLKPNYLPQPNLLQLSNIQHLWTPINAEVSQNIHLLEILAQLHPTPAVAGVPRDIAQEQIQNFETFDRSLYAAPIGWIDHQGNGEFTVGIRSALIDGERARLYAGAGIVTGSKPDQELAEVQLKLQTLLKALV</sequence>
<evidence type="ECO:0000256" key="4">
    <source>
        <dbReference type="ARBA" id="ARBA00023235"/>
    </source>
</evidence>
<evidence type="ECO:0000256" key="1">
    <source>
        <dbReference type="ARBA" id="ARBA00000799"/>
    </source>
</evidence>
<organism evidence="7">
    <name type="scientific">Trichodesmium erythraeum (strain IMS101)</name>
    <dbReference type="NCBI Taxonomy" id="203124"/>
    <lineage>
        <taxon>Bacteria</taxon>
        <taxon>Bacillati</taxon>
        <taxon>Cyanobacteriota</taxon>
        <taxon>Cyanophyceae</taxon>
        <taxon>Oscillatoriophycideae</taxon>
        <taxon>Oscillatoriales</taxon>
        <taxon>Microcoleaceae</taxon>
        <taxon>Trichodesmium</taxon>
    </lineage>
</organism>
<dbReference type="InterPro" id="IPR004561">
    <property type="entry name" value="IsoChor_synthase"/>
</dbReference>
<proteinExistence type="inferred from homology"/>